<proteinExistence type="predicted"/>
<reference evidence="1" key="1">
    <citation type="submission" date="2021-03" db="EMBL/GenBank/DDBJ databases">
        <authorList>
            <consortium name="DOE Joint Genome Institute"/>
            <person name="Ahrendt S."/>
            <person name="Looney B.P."/>
            <person name="Miyauchi S."/>
            <person name="Morin E."/>
            <person name="Drula E."/>
            <person name="Courty P.E."/>
            <person name="Chicoki N."/>
            <person name="Fauchery L."/>
            <person name="Kohler A."/>
            <person name="Kuo A."/>
            <person name="Labutti K."/>
            <person name="Pangilinan J."/>
            <person name="Lipzen A."/>
            <person name="Riley R."/>
            <person name="Andreopoulos W."/>
            <person name="He G."/>
            <person name="Johnson J."/>
            <person name="Barry K.W."/>
            <person name="Grigoriev I.V."/>
            <person name="Nagy L."/>
            <person name="Hibbett D."/>
            <person name="Henrissat B."/>
            <person name="Matheny P.B."/>
            <person name="Labbe J."/>
            <person name="Martin F."/>
        </authorList>
    </citation>
    <scope>NUCLEOTIDE SEQUENCE</scope>
    <source>
        <strain evidence="1">HHB10654</strain>
    </source>
</reference>
<dbReference type="EMBL" id="MU277187">
    <property type="protein sequence ID" value="KAI0068935.1"/>
    <property type="molecule type" value="Genomic_DNA"/>
</dbReference>
<sequence>MSHPAPALPRTSSVSSSVSPSQTVDTPRDLDEKHPSNEHRRPSLTGGEGQSAIPADKLEEALENAEEDWEHDPENPRNWPTAKKWRIILALAFYTFVTPLGSSMMAPALPYIADHFDIKSETIVAMTLSIFLLSFAIAPLIWAPLSELYGRLWTLHINNLLFTAFNLGCAFSPSTGALIGFRFICGWVGAAPIAIGGGVVGDLFSERERANAMAIYSLGPLIGPAIGPVIGGFVSETIGWKYVFILITAVSGAASVVGLLLLRETYAPIIRFRLARGMDPEQALRRHPHLLEDHSNKLEHLWVNLARPFILLTRSFICFILSLYMALMYGIYYLMFATFPDLFANIYHFNAGISGLAYLGLGIGFLSATLLSGHFGNKIYIYYLEKNGGKGTPEMRIPALIFGSLFVPIGLFWYGWSAQAKIHWIMPIIGTGIFGFGLMATFLPIQLYLVDAFTYAASALSAASVARSMLGFAFPLFGAQMYAALGNGGGNSLLAGLAIVIGIPFPIWIYRNGEKLRARSSLTRSN</sequence>
<accession>A0ACB8TKN8</accession>
<evidence type="ECO:0000313" key="2">
    <source>
        <dbReference type="Proteomes" id="UP000814140"/>
    </source>
</evidence>
<protein>
    <submittedName>
        <fullName evidence="1">Multidrug resistance protein 4</fullName>
    </submittedName>
</protein>
<reference evidence="1" key="2">
    <citation type="journal article" date="2022" name="New Phytol.">
        <title>Evolutionary transition to the ectomycorrhizal habit in the genomes of a hyperdiverse lineage of mushroom-forming fungi.</title>
        <authorList>
            <person name="Looney B."/>
            <person name="Miyauchi S."/>
            <person name="Morin E."/>
            <person name="Drula E."/>
            <person name="Courty P.E."/>
            <person name="Kohler A."/>
            <person name="Kuo A."/>
            <person name="LaButti K."/>
            <person name="Pangilinan J."/>
            <person name="Lipzen A."/>
            <person name="Riley R."/>
            <person name="Andreopoulos W."/>
            <person name="He G."/>
            <person name="Johnson J."/>
            <person name="Nolan M."/>
            <person name="Tritt A."/>
            <person name="Barry K.W."/>
            <person name="Grigoriev I.V."/>
            <person name="Nagy L.G."/>
            <person name="Hibbett D."/>
            <person name="Henrissat B."/>
            <person name="Matheny P.B."/>
            <person name="Labbe J."/>
            <person name="Martin F.M."/>
        </authorList>
    </citation>
    <scope>NUCLEOTIDE SEQUENCE</scope>
    <source>
        <strain evidence="1">HHB10654</strain>
    </source>
</reference>
<dbReference type="Proteomes" id="UP000814140">
    <property type="component" value="Unassembled WGS sequence"/>
</dbReference>
<keyword evidence="2" id="KW-1185">Reference proteome</keyword>
<organism evidence="1 2">
    <name type="scientific">Artomyces pyxidatus</name>
    <dbReference type="NCBI Taxonomy" id="48021"/>
    <lineage>
        <taxon>Eukaryota</taxon>
        <taxon>Fungi</taxon>
        <taxon>Dikarya</taxon>
        <taxon>Basidiomycota</taxon>
        <taxon>Agaricomycotina</taxon>
        <taxon>Agaricomycetes</taxon>
        <taxon>Russulales</taxon>
        <taxon>Auriscalpiaceae</taxon>
        <taxon>Artomyces</taxon>
    </lineage>
</organism>
<evidence type="ECO:0000313" key="1">
    <source>
        <dbReference type="EMBL" id="KAI0068935.1"/>
    </source>
</evidence>
<name>A0ACB8TKN8_9AGAM</name>
<comment type="caution">
    <text evidence="1">The sequence shown here is derived from an EMBL/GenBank/DDBJ whole genome shotgun (WGS) entry which is preliminary data.</text>
</comment>
<gene>
    <name evidence="1" type="ORF">BV25DRAFT_1874301</name>
</gene>